<keyword evidence="7" id="KW-1185">Reference proteome</keyword>
<accession>A0A418Q7J5</accession>
<dbReference type="OrthoDB" id="4567960at2"/>
<evidence type="ECO:0000256" key="4">
    <source>
        <dbReference type="SAM" id="SignalP"/>
    </source>
</evidence>
<comment type="similarity">
    <text evidence="2">Belongs to the MTB12 family.</text>
</comment>
<evidence type="ECO:0000256" key="1">
    <source>
        <dbReference type="ARBA" id="ARBA00022729"/>
    </source>
</evidence>
<feature type="signal peptide" evidence="4">
    <location>
        <begin position="1"/>
        <end position="20"/>
    </location>
</feature>
<reference evidence="6 7" key="1">
    <citation type="submission" date="2018-09" db="EMBL/GenBank/DDBJ databases">
        <title>Optimization and identification of Corynebacterium falsenii FN1-14 from fish paste.</title>
        <authorList>
            <person name="Daroonpunt R."/>
            <person name="Tanasupawat S."/>
        </authorList>
    </citation>
    <scope>NUCLEOTIDE SEQUENCE [LARGE SCALE GENOMIC DNA]</scope>
    <source>
        <strain evidence="6 7">FN1-14</strain>
    </source>
</reference>
<evidence type="ECO:0000256" key="2">
    <source>
        <dbReference type="ARBA" id="ARBA00093774"/>
    </source>
</evidence>
<feature type="domain" description="Low molecular weight antigen MTB12-like C-terminal" evidence="5">
    <location>
        <begin position="49"/>
        <end position="157"/>
    </location>
</feature>
<sequence>MRIAKALAVTTALTATLTLAACGNDDSSKDSSSSSTAASTSATQQAAQLPTAQELSDVLNRAVDPNVPTAEKTDTVVNGEQAPQLFDALTAAKQQSGATLQVVDPVLPALTPGNASATVNITLPNQPPQVISEVEFVNDNGKWKLDQRWACTLVQNVLPDQVPPMCNEV</sequence>
<name>A0A418Q7J5_9CORY</name>
<organism evidence="6 7">
    <name type="scientific">Corynebacterium falsenii</name>
    <dbReference type="NCBI Taxonomy" id="108486"/>
    <lineage>
        <taxon>Bacteria</taxon>
        <taxon>Bacillati</taxon>
        <taxon>Actinomycetota</taxon>
        <taxon>Actinomycetes</taxon>
        <taxon>Mycobacteriales</taxon>
        <taxon>Corynebacteriaceae</taxon>
        <taxon>Corynebacterium</taxon>
    </lineage>
</organism>
<feature type="region of interest" description="Disordered" evidence="3">
    <location>
        <begin position="22"/>
        <end position="51"/>
    </location>
</feature>
<gene>
    <name evidence="6" type="ORF">D3M95_05305</name>
</gene>
<evidence type="ECO:0000256" key="3">
    <source>
        <dbReference type="SAM" id="MobiDB-lite"/>
    </source>
</evidence>
<evidence type="ECO:0000313" key="6">
    <source>
        <dbReference type="EMBL" id="RIX35280.1"/>
    </source>
</evidence>
<dbReference type="RefSeq" id="WP_119664627.1">
    <property type="nucleotide sequence ID" value="NZ_QXJK01000004.1"/>
</dbReference>
<evidence type="ECO:0000313" key="7">
    <source>
        <dbReference type="Proteomes" id="UP000285278"/>
    </source>
</evidence>
<dbReference type="AlphaFoldDB" id="A0A418Q7J5"/>
<dbReference type="Proteomes" id="UP000285278">
    <property type="component" value="Unassembled WGS sequence"/>
</dbReference>
<dbReference type="InterPro" id="IPR058644">
    <property type="entry name" value="Mtb12-like_C"/>
</dbReference>
<evidence type="ECO:0000259" key="5">
    <source>
        <dbReference type="Pfam" id="PF26580"/>
    </source>
</evidence>
<dbReference type="STRING" id="1451189.CFAL_04465"/>
<dbReference type="PROSITE" id="PS51257">
    <property type="entry name" value="PROKAR_LIPOPROTEIN"/>
    <property type="match status" value="1"/>
</dbReference>
<dbReference type="EMBL" id="QXJK01000004">
    <property type="protein sequence ID" value="RIX35280.1"/>
    <property type="molecule type" value="Genomic_DNA"/>
</dbReference>
<protein>
    <recommendedName>
        <fullName evidence="5">Low molecular weight antigen MTB12-like C-terminal domain-containing protein</fullName>
    </recommendedName>
</protein>
<feature type="chain" id="PRO_5019491749" description="Low molecular weight antigen MTB12-like C-terminal domain-containing protein" evidence="4">
    <location>
        <begin position="21"/>
        <end position="169"/>
    </location>
</feature>
<proteinExistence type="inferred from homology"/>
<dbReference type="Pfam" id="PF26580">
    <property type="entry name" value="Mtb12_C"/>
    <property type="match status" value="1"/>
</dbReference>
<feature type="compositionally biased region" description="Low complexity" evidence="3">
    <location>
        <begin position="30"/>
        <end position="48"/>
    </location>
</feature>
<comment type="caution">
    <text evidence="6">The sequence shown here is derived from an EMBL/GenBank/DDBJ whole genome shotgun (WGS) entry which is preliminary data.</text>
</comment>
<keyword evidence="1 4" id="KW-0732">Signal</keyword>